<evidence type="ECO:0000313" key="2">
    <source>
        <dbReference type="EMBL" id="ABM81255.1"/>
    </source>
</evidence>
<gene>
    <name evidence="2" type="ordered locus">Hbut_1431</name>
</gene>
<sequence length="331" mass="35931">MRLGFYGFGSIGMLTARLAIERGYEVVAAVDIAPELVGRDVGEVLRLGEKLGVRISRDPSVLSAADVVIHATGSYLDKVYPQIANVIRMGRDVVSTCETLAYPYYLYPTLARSLDRLARLYGVAVLGTGINPGFLLDTLAVVLAAPFHLVERIVARRSVDAAKRRKPFQRKIGVGEDPKVVEEKLKRGDITGHVGYAESVLLIADAAGLHLERIVEGQEVVPAERDVESAGVRVPRGMNLGIKGYGAGYAAGREVIRVEFHAYVGAEEYEEIIVEGRGYSVRWRSTGTPGDIGTASVLLNIAEVLPEYGPGLLTMADLVPFKPKFAVQVRR</sequence>
<protein>
    <submittedName>
        <fullName evidence="2">Universally conserved protein</fullName>
    </submittedName>
</protein>
<dbReference type="EMBL" id="CP000493">
    <property type="protein sequence ID" value="ABM81255.1"/>
    <property type="molecule type" value="Genomic_DNA"/>
</dbReference>
<proteinExistence type="predicted"/>
<dbReference type="KEGG" id="hbu:Hbut_1431"/>
<dbReference type="Pfam" id="PF19328">
    <property type="entry name" value="DAP_DH_C"/>
    <property type="match status" value="1"/>
</dbReference>
<dbReference type="EnsemblBacteria" id="ABM81255">
    <property type="protein sequence ID" value="ABM81255"/>
    <property type="gene ID" value="Hbut_1431"/>
</dbReference>
<name>A2BMP4_HYPBU</name>
<dbReference type="AlphaFoldDB" id="A2BMP4"/>
<organism evidence="2 3">
    <name type="scientific">Hyperthermus butylicus (strain DSM 5456 / JCM 9403 / PLM1-5)</name>
    <dbReference type="NCBI Taxonomy" id="415426"/>
    <lineage>
        <taxon>Archaea</taxon>
        <taxon>Thermoproteota</taxon>
        <taxon>Thermoprotei</taxon>
        <taxon>Desulfurococcales</taxon>
        <taxon>Pyrodictiaceae</taxon>
        <taxon>Hyperthermus</taxon>
    </lineage>
</organism>
<dbReference type="HOGENOM" id="CLU_050509_1_1_2"/>
<dbReference type="STRING" id="415426.Hbut_1431"/>
<dbReference type="SUPFAM" id="SSF51735">
    <property type="entry name" value="NAD(P)-binding Rossmann-fold domains"/>
    <property type="match status" value="1"/>
</dbReference>
<dbReference type="OrthoDB" id="194971at2157"/>
<evidence type="ECO:0000313" key="3">
    <source>
        <dbReference type="Proteomes" id="UP000002593"/>
    </source>
</evidence>
<dbReference type="eggNOG" id="arCOG04374">
    <property type="taxonomic scope" value="Archaea"/>
</dbReference>
<feature type="domain" description="2,4-diaminopentanoate dehydrogenase C-terminal" evidence="1">
    <location>
        <begin position="134"/>
        <end position="318"/>
    </location>
</feature>
<keyword evidence="3" id="KW-1185">Reference proteome</keyword>
<dbReference type="CDD" id="cd24146">
    <property type="entry name" value="nat-AmDH_N_like"/>
    <property type="match status" value="1"/>
</dbReference>
<dbReference type="Proteomes" id="UP000002593">
    <property type="component" value="Chromosome"/>
</dbReference>
<reference evidence="2 3" key="1">
    <citation type="journal article" date="2007" name="Archaea">
        <title>The genome of Hyperthermus butylicus: a sulfur-reducing, peptide fermenting, neutrophilic Crenarchaeote growing up to 108 degrees C.</title>
        <authorList>
            <person name="Brugger K."/>
            <person name="Chen L."/>
            <person name="Stark M."/>
            <person name="Zibat A."/>
            <person name="Redder P."/>
            <person name="Ruepp A."/>
            <person name="Awayez M."/>
            <person name="She Q."/>
            <person name="Garrett R.A."/>
            <person name="Klenk H.P."/>
        </authorList>
    </citation>
    <scope>NUCLEOTIDE SEQUENCE [LARGE SCALE GENOMIC DNA]</scope>
    <source>
        <strain evidence="3">DSM 5456 / JCM 9403 / PLM1-5</strain>
    </source>
</reference>
<evidence type="ECO:0000259" key="1">
    <source>
        <dbReference type="Pfam" id="PF19328"/>
    </source>
</evidence>
<dbReference type="InterPro" id="IPR036291">
    <property type="entry name" value="NAD(P)-bd_dom_sf"/>
</dbReference>
<dbReference type="InterPro" id="IPR045760">
    <property type="entry name" value="DAP_DH_C"/>
</dbReference>
<dbReference type="Gene3D" id="3.40.50.720">
    <property type="entry name" value="NAD(P)-binding Rossmann-like Domain"/>
    <property type="match status" value="1"/>
</dbReference>
<accession>A2BMP4</accession>